<reference evidence="1 2" key="1">
    <citation type="submission" date="2024-05" db="EMBL/GenBank/DDBJ databases">
        <title>Culex pipiens pipiens assembly and annotation.</title>
        <authorList>
            <person name="Alout H."/>
            <person name="Durand T."/>
        </authorList>
    </citation>
    <scope>NUCLEOTIDE SEQUENCE [LARGE SCALE GENOMIC DNA]</scope>
    <source>
        <strain evidence="1">HA-2024</strain>
        <tissue evidence="1">Whole body</tissue>
    </source>
</reference>
<keyword evidence="2" id="KW-1185">Reference proteome</keyword>
<name>A0ABD1D867_CULPP</name>
<accession>A0ABD1D867</accession>
<dbReference type="EMBL" id="JBEHCU010007203">
    <property type="protein sequence ID" value="KAL1395302.1"/>
    <property type="molecule type" value="Genomic_DNA"/>
</dbReference>
<feature type="non-terminal residue" evidence="1">
    <location>
        <position position="27"/>
    </location>
</feature>
<organism evidence="1 2">
    <name type="scientific">Culex pipiens pipiens</name>
    <name type="common">Northern house mosquito</name>
    <dbReference type="NCBI Taxonomy" id="38569"/>
    <lineage>
        <taxon>Eukaryota</taxon>
        <taxon>Metazoa</taxon>
        <taxon>Ecdysozoa</taxon>
        <taxon>Arthropoda</taxon>
        <taxon>Hexapoda</taxon>
        <taxon>Insecta</taxon>
        <taxon>Pterygota</taxon>
        <taxon>Neoptera</taxon>
        <taxon>Endopterygota</taxon>
        <taxon>Diptera</taxon>
        <taxon>Nematocera</taxon>
        <taxon>Culicoidea</taxon>
        <taxon>Culicidae</taxon>
        <taxon>Culicinae</taxon>
        <taxon>Culicini</taxon>
        <taxon>Culex</taxon>
        <taxon>Culex</taxon>
    </lineage>
</organism>
<comment type="caution">
    <text evidence="1">The sequence shown here is derived from an EMBL/GenBank/DDBJ whole genome shotgun (WGS) entry which is preliminary data.</text>
</comment>
<sequence>MYDQVYHTLITKLSALPDYIKAYRGHE</sequence>
<proteinExistence type="predicted"/>
<dbReference type="AlphaFoldDB" id="A0ABD1D867"/>
<gene>
    <name evidence="1" type="ORF">pipiens_000323</name>
</gene>
<evidence type="ECO:0000313" key="2">
    <source>
        <dbReference type="Proteomes" id="UP001562425"/>
    </source>
</evidence>
<dbReference type="Proteomes" id="UP001562425">
    <property type="component" value="Unassembled WGS sequence"/>
</dbReference>
<protein>
    <submittedName>
        <fullName evidence="1">Uncharacterized protein</fullName>
    </submittedName>
</protein>
<evidence type="ECO:0000313" key="1">
    <source>
        <dbReference type="EMBL" id="KAL1395302.1"/>
    </source>
</evidence>